<dbReference type="AlphaFoldDB" id="A0A4Y8MXB4"/>
<proteinExistence type="predicted"/>
<evidence type="ECO:0000256" key="1">
    <source>
        <dbReference type="SAM" id="MobiDB-lite"/>
    </source>
</evidence>
<gene>
    <name evidence="2" type="ORF">E2553_36065</name>
</gene>
<accession>A0A4Y8MXB4</accession>
<evidence type="ECO:0000313" key="2">
    <source>
        <dbReference type="EMBL" id="TFE42031.1"/>
    </source>
</evidence>
<reference evidence="2 3" key="1">
    <citation type="submission" date="2019-03" db="EMBL/GenBank/DDBJ databases">
        <title>Complete Genome Sequence of Paraburkholderia dipogonis ICMP 19430T, a Nitrogen-fixing Symbiont of the South African Invasive Legume Dipogon lignosus in New Zealand.</title>
        <authorList>
            <person name="De Meyer S.E."/>
        </authorList>
    </citation>
    <scope>NUCLEOTIDE SEQUENCE [LARGE SCALE GENOMIC DNA]</scope>
    <source>
        <strain evidence="2 3">ICMP 19430</strain>
    </source>
</reference>
<protein>
    <submittedName>
        <fullName evidence="2">Uncharacterized protein</fullName>
    </submittedName>
</protein>
<feature type="region of interest" description="Disordered" evidence="1">
    <location>
        <begin position="99"/>
        <end position="119"/>
    </location>
</feature>
<evidence type="ECO:0000313" key="3">
    <source>
        <dbReference type="Proteomes" id="UP000297385"/>
    </source>
</evidence>
<sequence length="119" mass="12983">MGEDVRVRELMACLEKADPNAYVLAFPAYADPSDGDEVGEVLVPQDLWVHEHGTCVGTTYEAFLPATFAESDPAREVASRDHVRVVLIGPELGNFRVGSIWSHPSEAGDGQENSRDDAR</sequence>
<organism evidence="2 3">
    <name type="scientific">Paraburkholderia dipogonis</name>
    <dbReference type="NCBI Taxonomy" id="1211383"/>
    <lineage>
        <taxon>Bacteria</taxon>
        <taxon>Pseudomonadati</taxon>
        <taxon>Pseudomonadota</taxon>
        <taxon>Betaproteobacteria</taxon>
        <taxon>Burkholderiales</taxon>
        <taxon>Burkholderiaceae</taxon>
        <taxon>Paraburkholderia</taxon>
    </lineage>
</organism>
<name>A0A4Y8MXB4_9BURK</name>
<dbReference type="Proteomes" id="UP000297385">
    <property type="component" value="Unassembled WGS sequence"/>
</dbReference>
<dbReference type="RefSeq" id="WP_134465307.1">
    <property type="nucleotide sequence ID" value="NZ_JBHMFL010000100.1"/>
</dbReference>
<dbReference type="GeneID" id="97310834"/>
<comment type="caution">
    <text evidence="2">The sequence shown here is derived from an EMBL/GenBank/DDBJ whole genome shotgun (WGS) entry which is preliminary data.</text>
</comment>
<dbReference type="EMBL" id="SNVI01000002">
    <property type="protein sequence ID" value="TFE42031.1"/>
    <property type="molecule type" value="Genomic_DNA"/>
</dbReference>